<dbReference type="PRINTS" id="PR00753">
    <property type="entry name" value="ACCSYNTHASE"/>
</dbReference>
<accession>A0AAN8YX24</accession>
<gene>
    <name evidence="3" type="ORF">RJ641_016751</name>
</gene>
<keyword evidence="3" id="KW-0032">Aminotransferase</keyword>
<dbReference type="AlphaFoldDB" id="A0AAN8YX24"/>
<dbReference type="EMBL" id="JBAMMX010000022">
    <property type="protein sequence ID" value="KAK6918329.1"/>
    <property type="molecule type" value="Genomic_DNA"/>
</dbReference>
<evidence type="ECO:0000259" key="2">
    <source>
        <dbReference type="Pfam" id="PF00155"/>
    </source>
</evidence>
<dbReference type="GO" id="GO:0008483">
    <property type="term" value="F:transaminase activity"/>
    <property type="evidence" value="ECO:0007669"/>
    <property type="project" value="UniProtKB-KW"/>
</dbReference>
<comment type="caution">
    <text evidence="3">The sequence shown here is derived from an EMBL/GenBank/DDBJ whole genome shotgun (WGS) entry which is preliminary data.</text>
</comment>
<dbReference type="GO" id="GO:0006520">
    <property type="term" value="P:amino acid metabolic process"/>
    <property type="evidence" value="ECO:0007669"/>
    <property type="project" value="TreeGrafter"/>
</dbReference>
<dbReference type="Proteomes" id="UP001370490">
    <property type="component" value="Unassembled WGS sequence"/>
</dbReference>
<protein>
    <submittedName>
        <fullName evidence="3">Aminotransferase, class I/classII</fullName>
    </submittedName>
</protein>
<dbReference type="Pfam" id="PF00155">
    <property type="entry name" value="Aminotran_1_2"/>
    <property type="match status" value="1"/>
</dbReference>
<dbReference type="PANTHER" id="PTHR43795:SF74">
    <property type="entry name" value="1-AMINOCYCLOPROPANE-1-CARBOXYLATE SYNTHASE-LIKE PROTEIN 1"/>
    <property type="match status" value="1"/>
</dbReference>
<dbReference type="Gene3D" id="3.90.1150.10">
    <property type="entry name" value="Aspartate Aminotransferase, domain 1"/>
    <property type="match status" value="1"/>
</dbReference>
<keyword evidence="3" id="KW-0808">Transferase</keyword>
<dbReference type="GO" id="GO:0030170">
    <property type="term" value="F:pyridoxal phosphate binding"/>
    <property type="evidence" value="ECO:0007669"/>
    <property type="project" value="InterPro"/>
</dbReference>
<dbReference type="InterPro" id="IPR015422">
    <property type="entry name" value="PyrdxlP-dep_Trfase_small"/>
</dbReference>
<organism evidence="3 4">
    <name type="scientific">Dillenia turbinata</name>
    <dbReference type="NCBI Taxonomy" id="194707"/>
    <lineage>
        <taxon>Eukaryota</taxon>
        <taxon>Viridiplantae</taxon>
        <taxon>Streptophyta</taxon>
        <taxon>Embryophyta</taxon>
        <taxon>Tracheophyta</taxon>
        <taxon>Spermatophyta</taxon>
        <taxon>Magnoliopsida</taxon>
        <taxon>eudicotyledons</taxon>
        <taxon>Gunneridae</taxon>
        <taxon>Pentapetalae</taxon>
        <taxon>Dilleniales</taxon>
        <taxon>Dilleniaceae</taxon>
        <taxon>Dillenia</taxon>
    </lineage>
</organism>
<name>A0AAN8YX24_9MAGN</name>
<evidence type="ECO:0000313" key="4">
    <source>
        <dbReference type="Proteomes" id="UP001370490"/>
    </source>
</evidence>
<dbReference type="PANTHER" id="PTHR43795">
    <property type="entry name" value="BIFUNCTIONAL ASPARTATE AMINOTRANSFERASE AND GLUTAMATE/ASPARTATE-PREPHENATE AMINOTRANSFERASE-RELATED"/>
    <property type="match status" value="1"/>
</dbReference>
<dbReference type="InterPro" id="IPR050478">
    <property type="entry name" value="Ethylene_sulfur-biosynth"/>
</dbReference>
<evidence type="ECO:0000256" key="1">
    <source>
        <dbReference type="ARBA" id="ARBA00022898"/>
    </source>
</evidence>
<sequence length="162" mass="18478">MNKDALTTWVIHDPNVVCNKDLIHILYSLSEDMGLPGFRVGIVYSYNDTVVACAQKMSSFGLVSSQTQHLLALMLIDEEFVARFLEENLKRLAKRHMLFTKELEKVEKSCLRNNAGLFVWMDLGRLFSEPTLEGEMKLWRIIINDVKLNVSPGSSFYCCEPG</sequence>
<dbReference type="InterPro" id="IPR004839">
    <property type="entry name" value="Aminotransferase_I/II_large"/>
</dbReference>
<feature type="domain" description="Aminotransferase class I/classII large" evidence="2">
    <location>
        <begin position="19"/>
        <end position="161"/>
    </location>
</feature>
<dbReference type="InterPro" id="IPR015424">
    <property type="entry name" value="PyrdxlP-dep_Trfase"/>
</dbReference>
<keyword evidence="4" id="KW-1185">Reference proteome</keyword>
<evidence type="ECO:0000313" key="3">
    <source>
        <dbReference type="EMBL" id="KAK6918329.1"/>
    </source>
</evidence>
<proteinExistence type="predicted"/>
<keyword evidence="1" id="KW-0663">Pyridoxal phosphate</keyword>
<dbReference type="SUPFAM" id="SSF53383">
    <property type="entry name" value="PLP-dependent transferases"/>
    <property type="match status" value="1"/>
</dbReference>
<reference evidence="3 4" key="1">
    <citation type="submission" date="2023-12" db="EMBL/GenBank/DDBJ databases">
        <title>A high-quality genome assembly for Dillenia turbinata (Dilleniales).</title>
        <authorList>
            <person name="Chanderbali A."/>
        </authorList>
    </citation>
    <scope>NUCLEOTIDE SEQUENCE [LARGE SCALE GENOMIC DNA]</scope>
    <source>
        <strain evidence="3">LSX21</strain>
        <tissue evidence="3">Leaf</tissue>
    </source>
</reference>